<feature type="domain" description="Thioredoxin" evidence="8">
    <location>
        <begin position="105"/>
        <end position="249"/>
    </location>
</feature>
<evidence type="ECO:0000256" key="7">
    <source>
        <dbReference type="SAM" id="Phobius"/>
    </source>
</evidence>
<name>K6W9Y7_9ACTN</name>
<dbReference type="Gene3D" id="3.40.30.10">
    <property type="entry name" value="Glutaredoxin"/>
    <property type="match status" value="1"/>
</dbReference>
<dbReference type="PANTHER" id="PTHR42852:SF6">
    <property type="entry name" value="THIOL:DISULFIDE INTERCHANGE PROTEIN DSBE"/>
    <property type="match status" value="1"/>
</dbReference>
<keyword evidence="5" id="KW-0676">Redox-active center</keyword>
<keyword evidence="2" id="KW-0201">Cytochrome c-type biogenesis</keyword>
<keyword evidence="3" id="KW-0735">Signal-anchor</keyword>
<feature type="transmembrane region" description="Helical" evidence="7">
    <location>
        <begin position="33"/>
        <end position="52"/>
    </location>
</feature>
<dbReference type="Proteomes" id="UP000008363">
    <property type="component" value="Unassembled WGS sequence"/>
</dbReference>
<organism evidence="9 10">
    <name type="scientific">Gordonia rhizosphera NBRC 16068</name>
    <dbReference type="NCBI Taxonomy" id="1108045"/>
    <lineage>
        <taxon>Bacteria</taxon>
        <taxon>Bacillati</taxon>
        <taxon>Actinomycetota</taxon>
        <taxon>Actinomycetes</taxon>
        <taxon>Mycobacteriales</taxon>
        <taxon>Gordoniaceae</taxon>
        <taxon>Gordonia</taxon>
    </lineage>
</organism>
<dbReference type="GO" id="GO:0016491">
    <property type="term" value="F:oxidoreductase activity"/>
    <property type="evidence" value="ECO:0007669"/>
    <property type="project" value="InterPro"/>
</dbReference>
<evidence type="ECO:0000259" key="8">
    <source>
        <dbReference type="PROSITE" id="PS51352"/>
    </source>
</evidence>
<dbReference type="STRING" id="1108045.GORHZ_048_00040"/>
<dbReference type="InterPro" id="IPR013740">
    <property type="entry name" value="Redoxin"/>
</dbReference>
<dbReference type="PROSITE" id="PS00194">
    <property type="entry name" value="THIOREDOXIN_1"/>
    <property type="match status" value="1"/>
</dbReference>
<dbReference type="CDD" id="cd02966">
    <property type="entry name" value="TlpA_like_family"/>
    <property type="match status" value="1"/>
</dbReference>
<dbReference type="Pfam" id="PF08534">
    <property type="entry name" value="Redoxin"/>
    <property type="match status" value="1"/>
</dbReference>
<evidence type="ECO:0000313" key="10">
    <source>
        <dbReference type="Proteomes" id="UP000008363"/>
    </source>
</evidence>
<comment type="subcellular location">
    <subcellularLocation>
        <location evidence="1">Cell envelope</location>
    </subcellularLocation>
</comment>
<dbReference type="SUPFAM" id="SSF52833">
    <property type="entry name" value="Thioredoxin-like"/>
    <property type="match status" value="1"/>
</dbReference>
<evidence type="ECO:0000256" key="1">
    <source>
        <dbReference type="ARBA" id="ARBA00004196"/>
    </source>
</evidence>
<accession>K6W9Y7</accession>
<dbReference type="PROSITE" id="PS51352">
    <property type="entry name" value="THIOREDOXIN_2"/>
    <property type="match status" value="1"/>
</dbReference>
<evidence type="ECO:0000256" key="4">
    <source>
        <dbReference type="ARBA" id="ARBA00023157"/>
    </source>
</evidence>
<dbReference type="OrthoDB" id="9796554at2"/>
<evidence type="ECO:0000256" key="3">
    <source>
        <dbReference type="ARBA" id="ARBA00022968"/>
    </source>
</evidence>
<protein>
    <submittedName>
        <fullName evidence="9">Putative thiol-disulfide oxidoreductase</fullName>
    </submittedName>
</protein>
<keyword evidence="7" id="KW-0472">Membrane</keyword>
<dbReference type="AlphaFoldDB" id="K6W9Y7"/>
<dbReference type="InterPro" id="IPR050553">
    <property type="entry name" value="Thioredoxin_ResA/DsbE_sf"/>
</dbReference>
<feature type="compositionally biased region" description="Polar residues" evidence="6">
    <location>
        <begin position="1"/>
        <end position="13"/>
    </location>
</feature>
<keyword evidence="4" id="KW-1015">Disulfide bond</keyword>
<dbReference type="GO" id="GO:0030313">
    <property type="term" value="C:cell envelope"/>
    <property type="evidence" value="ECO:0007669"/>
    <property type="project" value="UniProtKB-SubCell"/>
</dbReference>
<dbReference type="GO" id="GO:0017004">
    <property type="term" value="P:cytochrome complex assembly"/>
    <property type="evidence" value="ECO:0007669"/>
    <property type="project" value="UniProtKB-KW"/>
</dbReference>
<dbReference type="InterPro" id="IPR036249">
    <property type="entry name" value="Thioredoxin-like_sf"/>
</dbReference>
<dbReference type="InterPro" id="IPR013766">
    <property type="entry name" value="Thioredoxin_domain"/>
</dbReference>
<keyword evidence="10" id="KW-1185">Reference proteome</keyword>
<evidence type="ECO:0000256" key="2">
    <source>
        <dbReference type="ARBA" id="ARBA00022748"/>
    </source>
</evidence>
<proteinExistence type="predicted"/>
<evidence type="ECO:0000256" key="6">
    <source>
        <dbReference type="SAM" id="MobiDB-lite"/>
    </source>
</evidence>
<dbReference type="InterPro" id="IPR017937">
    <property type="entry name" value="Thioredoxin_CS"/>
</dbReference>
<dbReference type="EMBL" id="BAHC01000048">
    <property type="protein sequence ID" value="GAB89027.1"/>
    <property type="molecule type" value="Genomic_DNA"/>
</dbReference>
<keyword evidence="7" id="KW-0812">Transmembrane</keyword>
<sequence length="252" mass="26040">MNQTPTGAESTPSEADHSAPNPPSRPPSRFPASVRWTLVFVVVMIGLVVAIWPRGSGADAPSGSSMSGVTVSGPRATDAQVDDAQLAQARQSAALPGCPATGLTPAAQSVLAGVTEPCLADGRPYDVGAGTAGKPLVVNMWAVWCLPCRHELPVMEDYAQRAAGTVNVLAVHAREGANNPYLVLKYLSENGVRLPVVLDADAGIAAALGAPRVYPSTVLVRPDGTVAKVLPEIFDDPDQVAAAVREYLGVST</sequence>
<feature type="region of interest" description="Disordered" evidence="6">
    <location>
        <begin position="57"/>
        <end position="81"/>
    </location>
</feature>
<comment type="caution">
    <text evidence="9">The sequence shown here is derived from an EMBL/GenBank/DDBJ whole genome shotgun (WGS) entry which is preliminary data.</text>
</comment>
<keyword evidence="7" id="KW-1133">Transmembrane helix</keyword>
<dbReference type="PANTHER" id="PTHR42852">
    <property type="entry name" value="THIOL:DISULFIDE INTERCHANGE PROTEIN DSBE"/>
    <property type="match status" value="1"/>
</dbReference>
<evidence type="ECO:0000313" key="9">
    <source>
        <dbReference type="EMBL" id="GAB89027.1"/>
    </source>
</evidence>
<gene>
    <name evidence="9" type="ORF">GORHZ_048_00040</name>
</gene>
<feature type="region of interest" description="Disordered" evidence="6">
    <location>
        <begin position="1"/>
        <end position="28"/>
    </location>
</feature>
<dbReference type="eggNOG" id="COG0526">
    <property type="taxonomic scope" value="Bacteria"/>
</dbReference>
<dbReference type="RefSeq" id="WP_006330871.1">
    <property type="nucleotide sequence ID" value="NZ_BAHC01000048.1"/>
</dbReference>
<evidence type="ECO:0000256" key="5">
    <source>
        <dbReference type="ARBA" id="ARBA00023284"/>
    </source>
</evidence>
<reference evidence="9 10" key="1">
    <citation type="submission" date="2012-08" db="EMBL/GenBank/DDBJ databases">
        <title>Whole genome shotgun sequence of Gordonia rhizosphera NBRC 16068.</title>
        <authorList>
            <person name="Takarada H."/>
            <person name="Isaki S."/>
            <person name="Hosoyama A."/>
            <person name="Tsuchikane K."/>
            <person name="Katsumata H."/>
            <person name="Baba S."/>
            <person name="Ohji S."/>
            <person name="Yamazaki S."/>
            <person name="Fujita N."/>
        </authorList>
    </citation>
    <scope>NUCLEOTIDE SEQUENCE [LARGE SCALE GENOMIC DNA]</scope>
    <source>
        <strain evidence="9 10">NBRC 16068</strain>
    </source>
</reference>
<feature type="compositionally biased region" description="Low complexity" evidence="6">
    <location>
        <begin position="62"/>
        <end position="81"/>
    </location>
</feature>